<evidence type="ECO:0000313" key="1">
    <source>
        <dbReference type="EMBL" id="KAJ9708569.1"/>
    </source>
</evidence>
<gene>
    <name evidence="1" type="ORF">PVL29_000551</name>
</gene>
<name>A0AA39ALX0_VITRO</name>
<protein>
    <submittedName>
        <fullName evidence="1">Uncharacterized protein</fullName>
    </submittedName>
</protein>
<evidence type="ECO:0000313" key="2">
    <source>
        <dbReference type="Proteomes" id="UP001168098"/>
    </source>
</evidence>
<comment type="caution">
    <text evidence="1">The sequence shown here is derived from an EMBL/GenBank/DDBJ whole genome shotgun (WGS) entry which is preliminary data.</text>
</comment>
<organism evidence="1 2">
    <name type="scientific">Vitis rotundifolia</name>
    <name type="common">Muscadine grape</name>
    <dbReference type="NCBI Taxonomy" id="103349"/>
    <lineage>
        <taxon>Eukaryota</taxon>
        <taxon>Viridiplantae</taxon>
        <taxon>Streptophyta</taxon>
        <taxon>Embryophyta</taxon>
        <taxon>Tracheophyta</taxon>
        <taxon>Spermatophyta</taxon>
        <taxon>Magnoliopsida</taxon>
        <taxon>eudicotyledons</taxon>
        <taxon>Gunneridae</taxon>
        <taxon>Pentapetalae</taxon>
        <taxon>rosids</taxon>
        <taxon>Vitales</taxon>
        <taxon>Vitaceae</taxon>
        <taxon>Viteae</taxon>
        <taxon>Vitis</taxon>
    </lineage>
</organism>
<dbReference type="EMBL" id="JARBHA010000001">
    <property type="protein sequence ID" value="KAJ9708569.1"/>
    <property type="molecule type" value="Genomic_DNA"/>
</dbReference>
<keyword evidence="2" id="KW-1185">Reference proteome</keyword>
<sequence length="80" mass="8725">MTMQPMISIPSSHPSQLKGGTLPVASRVLSMAGYSQSHLSILCIPLMRSTGSPGCLTRYWTKTLLHGTREGFTILVPHMK</sequence>
<proteinExistence type="predicted"/>
<reference evidence="1 2" key="1">
    <citation type="journal article" date="2023" name="BMC Biotechnol.">
        <title>Vitis rotundifolia cv Carlos genome sequencing.</title>
        <authorList>
            <person name="Huff M."/>
            <person name="Hulse-Kemp A."/>
            <person name="Scheffler B."/>
            <person name="Youngblood R."/>
            <person name="Simpson S."/>
            <person name="Babiker E."/>
            <person name="Staton M."/>
        </authorList>
    </citation>
    <scope>NUCLEOTIDE SEQUENCE [LARGE SCALE GENOMIC DNA]</scope>
    <source>
        <tissue evidence="1">Leaf</tissue>
    </source>
</reference>
<accession>A0AA39ALX0</accession>
<dbReference type="Proteomes" id="UP001168098">
    <property type="component" value="Unassembled WGS sequence"/>
</dbReference>
<dbReference type="AlphaFoldDB" id="A0AA39ALX0"/>